<dbReference type="Pfam" id="PF04193">
    <property type="entry name" value="PQ-loop"/>
    <property type="match status" value="2"/>
</dbReference>
<keyword evidence="11" id="KW-1185">Reference proteome</keyword>
<evidence type="ECO:0000256" key="5">
    <source>
        <dbReference type="ARBA" id="ARBA00023136"/>
    </source>
</evidence>
<gene>
    <name evidence="10" type="ORF">CYY_007570</name>
</gene>
<feature type="transmembrane region" description="Helical" evidence="8">
    <location>
        <begin position="60"/>
        <end position="81"/>
    </location>
</feature>
<feature type="signal peptide" evidence="9">
    <location>
        <begin position="1"/>
        <end position="15"/>
    </location>
</feature>
<evidence type="ECO:0000256" key="1">
    <source>
        <dbReference type="ARBA" id="ARBA00004141"/>
    </source>
</evidence>
<dbReference type="GO" id="GO:0005829">
    <property type="term" value="C:cytosol"/>
    <property type="evidence" value="ECO:0007669"/>
    <property type="project" value="GOC"/>
</dbReference>
<evidence type="ECO:0000256" key="4">
    <source>
        <dbReference type="ARBA" id="ARBA00022989"/>
    </source>
</evidence>
<proteinExistence type="predicted"/>
<feature type="transmembrane region" description="Helical" evidence="8">
    <location>
        <begin position="201"/>
        <end position="223"/>
    </location>
</feature>
<dbReference type="GO" id="GO:0005768">
    <property type="term" value="C:endosome"/>
    <property type="evidence" value="ECO:0007669"/>
    <property type="project" value="TreeGrafter"/>
</dbReference>
<feature type="chain" id="PRO_5035264207" description="Solute carrier family 66 member 2" evidence="9">
    <location>
        <begin position="16"/>
        <end position="225"/>
    </location>
</feature>
<comment type="caution">
    <text evidence="10">The sequence shown here is derived from an EMBL/GenBank/DDBJ whole genome shotgun (WGS) entry which is preliminary data.</text>
</comment>
<evidence type="ECO:0000256" key="8">
    <source>
        <dbReference type="SAM" id="Phobius"/>
    </source>
</evidence>
<accession>A0A8J4PQS1</accession>
<organism evidence="10 11">
    <name type="scientific">Polysphondylium violaceum</name>
    <dbReference type="NCBI Taxonomy" id="133409"/>
    <lineage>
        <taxon>Eukaryota</taxon>
        <taxon>Amoebozoa</taxon>
        <taxon>Evosea</taxon>
        <taxon>Eumycetozoa</taxon>
        <taxon>Dictyostelia</taxon>
        <taxon>Dictyosteliales</taxon>
        <taxon>Dictyosteliaceae</taxon>
        <taxon>Polysphondylium</taxon>
    </lineage>
</organism>
<sequence>MSLLSLLFIFGPVVGFVPQYLDIKKTGNSEGFSNKVCLILLLSNILRCFFWLGKQFDITLLYQSIVMIVAQLLMLHLCVSIKSKELLTNQKGRRLNSSIRLSSLFEQKFWEWDNFFPYVFSVLAYSFFFFILSYMFLYVPSYFDLLGTLSLTIESLLGVPQLIQNFKKKSTKGLSLFLISSWFVGDLFKTLYFVYTSAPLQFVFCGSFQLLIDIAITAQLFTYKN</sequence>
<dbReference type="PANTHER" id="PTHR14856:SF9">
    <property type="entry name" value="PQ-LOOP REPEAT-CONTAINING PROTEIN 1"/>
    <property type="match status" value="1"/>
</dbReference>
<dbReference type="PANTHER" id="PTHR14856">
    <property type="entry name" value="PQ-LOOP REPEAT-CONTAINING PROTEIN 1-LIKE PROTEIN"/>
    <property type="match status" value="1"/>
</dbReference>
<reference evidence="10" key="1">
    <citation type="submission" date="2020-01" db="EMBL/GenBank/DDBJ databases">
        <title>Development of genomics and gene disruption for Polysphondylium violaceum indicates a role for the polyketide synthase stlB in stalk morphogenesis.</title>
        <authorList>
            <person name="Narita B."/>
            <person name="Kawabe Y."/>
            <person name="Kin K."/>
            <person name="Saito T."/>
            <person name="Gibbs R."/>
            <person name="Kuspa A."/>
            <person name="Muzny D."/>
            <person name="Queller D."/>
            <person name="Richards S."/>
            <person name="Strassman J."/>
            <person name="Sucgang R."/>
            <person name="Worley K."/>
            <person name="Schaap P."/>
        </authorList>
    </citation>
    <scope>NUCLEOTIDE SEQUENCE</scope>
    <source>
        <strain evidence="10">QSvi11</strain>
    </source>
</reference>
<dbReference type="GO" id="GO:0016020">
    <property type="term" value="C:membrane"/>
    <property type="evidence" value="ECO:0007669"/>
    <property type="project" value="UniProtKB-SubCell"/>
</dbReference>
<evidence type="ECO:0000256" key="3">
    <source>
        <dbReference type="ARBA" id="ARBA00022737"/>
    </source>
</evidence>
<keyword evidence="4 8" id="KW-1133">Transmembrane helix</keyword>
<evidence type="ECO:0000256" key="9">
    <source>
        <dbReference type="SAM" id="SignalP"/>
    </source>
</evidence>
<dbReference type="EMBL" id="AJWJ01000412">
    <property type="protein sequence ID" value="KAF2071105.1"/>
    <property type="molecule type" value="Genomic_DNA"/>
</dbReference>
<evidence type="ECO:0000256" key="7">
    <source>
        <dbReference type="ARBA" id="ARBA00043159"/>
    </source>
</evidence>
<feature type="transmembrane region" description="Helical" evidence="8">
    <location>
        <begin position="115"/>
        <end position="139"/>
    </location>
</feature>
<comment type="subcellular location">
    <subcellularLocation>
        <location evidence="1">Membrane</location>
        <topology evidence="1">Multi-pass membrane protein</topology>
    </subcellularLocation>
</comment>
<dbReference type="SMART" id="SM00679">
    <property type="entry name" value="CTNS"/>
    <property type="match status" value="2"/>
</dbReference>
<evidence type="ECO:0000256" key="2">
    <source>
        <dbReference type="ARBA" id="ARBA00022692"/>
    </source>
</evidence>
<dbReference type="GO" id="GO:0045332">
    <property type="term" value="P:phospholipid translocation"/>
    <property type="evidence" value="ECO:0007669"/>
    <property type="project" value="TreeGrafter"/>
</dbReference>
<dbReference type="InterPro" id="IPR006603">
    <property type="entry name" value="PQ-loop_rpt"/>
</dbReference>
<keyword evidence="9" id="KW-0732">Signal</keyword>
<dbReference type="FunFam" id="1.20.1280.290:FF:000005">
    <property type="entry name" value="PQ-loop repeat-containing protein 1"/>
    <property type="match status" value="1"/>
</dbReference>
<dbReference type="InterPro" id="IPR052241">
    <property type="entry name" value="SLC66/Scramblase_ANY1"/>
</dbReference>
<dbReference type="OrthoDB" id="292213at2759"/>
<dbReference type="FunFam" id="1.20.1280.290:FF:000008">
    <property type="entry name" value="PQ-loop repeat-containing protein 1"/>
    <property type="match status" value="1"/>
</dbReference>
<evidence type="ECO:0000313" key="11">
    <source>
        <dbReference type="Proteomes" id="UP000695562"/>
    </source>
</evidence>
<evidence type="ECO:0000313" key="10">
    <source>
        <dbReference type="EMBL" id="KAF2071105.1"/>
    </source>
</evidence>
<dbReference type="AlphaFoldDB" id="A0A8J4PQS1"/>
<feature type="transmembrane region" description="Helical" evidence="8">
    <location>
        <begin position="175"/>
        <end position="195"/>
    </location>
</feature>
<name>A0A8J4PQS1_9MYCE</name>
<dbReference type="Gene3D" id="1.20.1280.290">
    <property type="match status" value="2"/>
</dbReference>
<keyword evidence="5 8" id="KW-0472">Membrane</keyword>
<dbReference type="GO" id="GO:0005802">
    <property type="term" value="C:trans-Golgi network"/>
    <property type="evidence" value="ECO:0007669"/>
    <property type="project" value="TreeGrafter"/>
</dbReference>
<keyword evidence="3" id="KW-0677">Repeat</keyword>
<keyword evidence="2 8" id="KW-0812">Transmembrane</keyword>
<protein>
    <recommendedName>
        <fullName evidence="6">Solute carrier family 66 member 2</fullName>
    </recommendedName>
    <alternativeName>
        <fullName evidence="7">PQ-loop repeat-containing protein 1</fullName>
    </alternativeName>
</protein>
<dbReference type="Proteomes" id="UP000695562">
    <property type="component" value="Unassembled WGS sequence"/>
</dbReference>
<dbReference type="GO" id="GO:0042147">
    <property type="term" value="P:retrograde transport, endosome to Golgi"/>
    <property type="evidence" value="ECO:0007669"/>
    <property type="project" value="TreeGrafter"/>
</dbReference>
<evidence type="ECO:0000256" key="6">
    <source>
        <dbReference type="ARBA" id="ARBA00040648"/>
    </source>
</evidence>